<comment type="catalytic activity">
    <reaction evidence="5 6">
        <text>L-glutamine + H2O = L-glutamate + NH4(+)</text>
        <dbReference type="Rhea" id="RHEA:15889"/>
        <dbReference type="ChEBI" id="CHEBI:15377"/>
        <dbReference type="ChEBI" id="CHEBI:28938"/>
        <dbReference type="ChEBI" id="CHEBI:29985"/>
        <dbReference type="ChEBI" id="CHEBI:58359"/>
        <dbReference type="EC" id="3.5.1.2"/>
    </reaction>
</comment>
<dbReference type="EC" id="3.5.1.2" evidence="3 6"/>
<feature type="binding site" evidence="6">
    <location>
        <position position="214"/>
    </location>
    <ligand>
        <name>substrate</name>
    </ligand>
</feature>
<dbReference type="AlphaFoldDB" id="A0A4R6TGZ4"/>
<organism evidence="7 8">
    <name type="scientific">Tenacibaculum caenipelagi</name>
    <dbReference type="NCBI Taxonomy" id="1325435"/>
    <lineage>
        <taxon>Bacteria</taxon>
        <taxon>Pseudomonadati</taxon>
        <taxon>Bacteroidota</taxon>
        <taxon>Flavobacteriia</taxon>
        <taxon>Flavobacteriales</taxon>
        <taxon>Flavobacteriaceae</taxon>
        <taxon>Tenacibaculum</taxon>
    </lineage>
</organism>
<dbReference type="Pfam" id="PF04960">
    <property type="entry name" value="Glutaminase"/>
    <property type="match status" value="1"/>
</dbReference>
<feature type="binding site" evidence="6">
    <location>
        <position position="283"/>
    </location>
    <ligand>
        <name>substrate</name>
    </ligand>
</feature>
<evidence type="ECO:0000256" key="5">
    <source>
        <dbReference type="ARBA" id="ARBA00049534"/>
    </source>
</evidence>
<accession>A0A4R6TGZ4</accession>
<comment type="similarity">
    <text evidence="1 6">Belongs to the glutaminase family.</text>
</comment>
<dbReference type="InterPro" id="IPR012338">
    <property type="entry name" value="Beta-lactam/transpept-like"/>
</dbReference>
<feature type="binding site" evidence="6">
    <location>
        <position position="183"/>
    </location>
    <ligand>
        <name>substrate</name>
    </ligand>
</feature>
<name>A0A4R6TGZ4_9FLAO</name>
<evidence type="ECO:0000256" key="3">
    <source>
        <dbReference type="ARBA" id="ARBA00012918"/>
    </source>
</evidence>
<evidence type="ECO:0000313" key="7">
    <source>
        <dbReference type="EMBL" id="TDQ28399.1"/>
    </source>
</evidence>
<sequence length="329" mass="36721">MRLLFYLFSNRIQLISFTNCSLDLKTMDYKEILETVYQKIAPIENIGELATYIPELATIDPEKFGVHISTISNTNFGLGDFQEKFSIQSIAKVLSLCLAYKHLGESIWDRLGVEPSGNSFNSLIQLETDNGIPRNPFINAGAIVIADILISSLVNPKEDLLNFIKSLSTNKDIDYSAKIAASEKSVGYRNVALCNFIKSYGNIHNAPQEVLDFYFDLCSLELTCEQLSELFFFLANNGQTRQGEQILTKSQSKRINALMQTCGFYDESGEFAFKVGLAGKSGVGGGIIAIHPNQYAIAVWSPKLNKKGNSYRGMRFLEEFTTLSEQSIF</sequence>
<reference evidence="7 8" key="1">
    <citation type="submission" date="2019-03" db="EMBL/GenBank/DDBJ databases">
        <title>Genomic Encyclopedia of Type Strains, Phase III (KMG-III): the genomes of soil and plant-associated and newly described type strains.</title>
        <authorList>
            <person name="Whitman W."/>
        </authorList>
    </citation>
    <scope>NUCLEOTIDE SEQUENCE [LARGE SCALE GENOMIC DNA]</scope>
    <source>
        <strain evidence="7 8">CECT 8283</strain>
    </source>
</reference>
<comment type="subunit">
    <text evidence="2 6">Homotetramer.</text>
</comment>
<feature type="binding site" evidence="6">
    <location>
        <position position="139"/>
    </location>
    <ligand>
        <name>substrate</name>
    </ligand>
</feature>
<comment type="caution">
    <text evidence="7">The sequence shown here is derived from an EMBL/GenBank/DDBJ whole genome shotgun (WGS) entry which is preliminary data.</text>
</comment>
<dbReference type="HAMAP" id="MF_00313">
    <property type="entry name" value="Glutaminase"/>
    <property type="match status" value="1"/>
</dbReference>
<evidence type="ECO:0000256" key="1">
    <source>
        <dbReference type="ARBA" id="ARBA00011076"/>
    </source>
</evidence>
<evidence type="ECO:0000256" key="6">
    <source>
        <dbReference type="HAMAP-Rule" id="MF_00313"/>
    </source>
</evidence>
<dbReference type="GO" id="GO:0004359">
    <property type="term" value="F:glutaminase activity"/>
    <property type="evidence" value="ECO:0007669"/>
    <property type="project" value="UniProtKB-UniRule"/>
</dbReference>
<dbReference type="Gene3D" id="3.40.710.10">
    <property type="entry name" value="DD-peptidase/beta-lactamase superfamily"/>
    <property type="match status" value="1"/>
</dbReference>
<keyword evidence="8" id="KW-1185">Reference proteome</keyword>
<protein>
    <recommendedName>
        <fullName evidence="3 6">Glutaminase</fullName>
        <ecNumber evidence="3 6">3.5.1.2</ecNumber>
    </recommendedName>
</protein>
<feature type="binding site" evidence="6">
    <location>
        <position position="265"/>
    </location>
    <ligand>
        <name>substrate</name>
    </ligand>
</feature>
<dbReference type="GO" id="GO:0006537">
    <property type="term" value="P:glutamate biosynthetic process"/>
    <property type="evidence" value="ECO:0007669"/>
    <property type="project" value="TreeGrafter"/>
</dbReference>
<proteinExistence type="inferred from homology"/>
<gene>
    <name evidence="6" type="primary">glsA</name>
    <name evidence="7" type="ORF">DFQ07_0769</name>
</gene>
<dbReference type="InterPro" id="IPR015868">
    <property type="entry name" value="Glutaminase"/>
</dbReference>
<feature type="binding site" evidence="6">
    <location>
        <position position="89"/>
    </location>
    <ligand>
        <name>substrate</name>
    </ligand>
</feature>
<evidence type="ECO:0000313" key="8">
    <source>
        <dbReference type="Proteomes" id="UP000295390"/>
    </source>
</evidence>
<keyword evidence="4 6" id="KW-0378">Hydrolase</keyword>
<dbReference type="EMBL" id="SNYH01000002">
    <property type="protein sequence ID" value="TDQ28399.1"/>
    <property type="molecule type" value="Genomic_DNA"/>
</dbReference>
<dbReference type="GO" id="GO:0006543">
    <property type="term" value="P:L-glutamine catabolic process"/>
    <property type="evidence" value="ECO:0007669"/>
    <property type="project" value="TreeGrafter"/>
</dbReference>
<dbReference type="FunFam" id="3.40.710.10:FF:000005">
    <property type="entry name" value="Glutaminase"/>
    <property type="match status" value="1"/>
</dbReference>
<dbReference type="Proteomes" id="UP000295390">
    <property type="component" value="Unassembled WGS sequence"/>
</dbReference>
<evidence type="ECO:0000256" key="2">
    <source>
        <dbReference type="ARBA" id="ARBA00011881"/>
    </source>
</evidence>
<dbReference type="SUPFAM" id="SSF56601">
    <property type="entry name" value="beta-lactamase/transpeptidase-like"/>
    <property type="match status" value="1"/>
</dbReference>
<dbReference type="NCBIfam" id="NF002133">
    <property type="entry name" value="PRK00971.1-2"/>
    <property type="match status" value="1"/>
</dbReference>
<dbReference type="NCBIfam" id="TIGR03814">
    <property type="entry name" value="Gln_ase"/>
    <property type="match status" value="1"/>
</dbReference>
<evidence type="ECO:0000256" key="4">
    <source>
        <dbReference type="ARBA" id="ARBA00022801"/>
    </source>
</evidence>
<dbReference type="PANTHER" id="PTHR12544">
    <property type="entry name" value="GLUTAMINASE"/>
    <property type="match status" value="1"/>
</dbReference>
<dbReference type="PANTHER" id="PTHR12544:SF29">
    <property type="entry name" value="GLUTAMINASE"/>
    <property type="match status" value="1"/>
</dbReference>
<keyword evidence="6" id="KW-0007">Acetylation</keyword>
<feature type="binding site" evidence="6">
    <location>
        <position position="190"/>
    </location>
    <ligand>
        <name>substrate</name>
    </ligand>
</feature>